<evidence type="ECO:0000313" key="2">
    <source>
        <dbReference type="Proteomes" id="UP000177069"/>
    </source>
</evidence>
<organism evidence="1 2">
    <name type="scientific">Candidatus Curtissbacteria bacterium RIFCSPHIGHO2_01_FULL_41_13</name>
    <dbReference type="NCBI Taxonomy" id="1797745"/>
    <lineage>
        <taxon>Bacteria</taxon>
        <taxon>Candidatus Curtissiibacteriota</taxon>
    </lineage>
</organism>
<sequence length="109" mass="12633">MSRQEKGLEPRTIKPPEEFTLKEAIDLLREKGCTIKSHTNLFDEDDVFNPYTQHFFAWPGEEHTTWLSSWVIRSIGYHVYQGNRCPPIDDIIEGVATDITDRRVLKSGL</sequence>
<name>A0A1F5FYC1_9BACT</name>
<dbReference type="Proteomes" id="UP000177069">
    <property type="component" value="Unassembled WGS sequence"/>
</dbReference>
<protein>
    <submittedName>
        <fullName evidence="1">Uncharacterized protein</fullName>
    </submittedName>
</protein>
<evidence type="ECO:0000313" key="1">
    <source>
        <dbReference type="EMBL" id="OGD84600.1"/>
    </source>
</evidence>
<proteinExistence type="predicted"/>
<comment type="caution">
    <text evidence="1">The sequence shown here is derived from an EMBL/GenBank/DDBJ whole genome shotgun (WGS) entry which is preliminary data.</text>
</comment>
<dbReference type="EMBL" id="MFBA01000055">
    <property type="protein sequence ID" value="OGD84600.1"/>
    <property type="molecule type" value="Genomic_DNA"/>
</dbReference>
<reference evidence="1 2" key="1">
    <citation type="journal article" date="2016" name="Nat. Commun.">
        <title>Thousands of microbial genomes shed light on interconnected biogeochemical processes in an aquifer system.</title>
        <authorList>
            <person name="Anantharaman K."/>
            <person name="Brown C.T."/>
            <person name="Hug L.A."/>
            <person name="Sharon I."/>
            <person name="Castelle C.J."/>
            <person name="Probst A.J."/>
            <person name="Thomas B.C."/>
            <person name="Singh A."/>
            <person name="Wilkins M.J."/>
            <person name="Karaoz U."/>
            <person name="Brodie E.L."/>
            <person name="Williams K.H."/>
            <person name="Hubbard S.S."/>
            <person name="Banfield J.F."/>
        </authorList>
    </citation>
    <scope>NUCLEOTIDE SEQUENCE [LARGE SCALE GENOMIC DNA]</scope>
</reference>
<dbReference type="AlphaFoldDB" id="A0A1F5FYC1"/>
<gene>
    <name evidence="1" type="ORF">A2696_01465</name>
</gene>
<accession>A0A1F5FYC1</accession>